<feature type="non-terminal residue" evidence="2">
    <location>
        <position position="74"/>
    </location>
</feature>
<keyword evidence="3" id="KW-1185">Reference proteome</keyword>
<dbReference type="Proteomes" id="UP001266305">
    <property type="component" value="Unassembled WGS sequence"/>
</dbReference>
<name>A0ABQ9WJW5_SAGOE</name>
<evidence type="ECO:0000256" key="1">
    <source>
        <dbReference type="SAM" id="MobiDB-lite"/>
    </source>
</evidence>
<feature type="region of interest" description="Disordered" evidence="1">
    <location>
        <begin position="1"/>
        <end position="74"/>
    </location>
</feature>
<protein>
    <submittedName>
        <fullName evidence="2">Uncharacterized protein</fullName>
    </submittedName>
</protein>
<feature type="non-terminal residue" evidence="2">
    <location>
        <position position="1"/>
    </location>
</feature>
<dbReference type="EMBL" id="JASSZA010000001">
    <property type="protein sequence ID" value="KAK2121949.1"/>
    <property type="molecule type" value="Genomic_DNA"/>
</dbReference>
<gene>
    <name evidence="2" type="ORF">P7K49_003335</name>
</gene>
<reference evidence="2 3" key="1">
    <citation type="submission" date="2023-05" db="EMBL/GenBank/DDBJ databases">
        <title>B98-5 Cell Line De Novo Hybrid Assembly: An Optical Mapping Approach.</title>
        <authorList>
            <person name="Kananen K."/>
            <person name="Auerbach J.A."/>
            <person name="Kautto E."/>
            <person name="Blachly J.S."/>
        </authorList>
    </citation>
    <scope>NUCLEOTIDE SEQUENCE [LARGE SCALE GENOMIC DNA]</scope>
    <source>
        <strain evidence="2">B95-8</strain>
        <tissue evidence="2">Cell line</tissue>
    </source>
</reference>
<organism evidence="2 3">
    <name type="scientific">Saguinus oedipus</name>
    <name type="common">Cotton-top tamarin</name>
    <name type="synonym">Oedipomidas oedipus</name>
    <dbReference type="NCBI Taxonomy" id="9490"/>
    <lineage>
        <taxon>Eukaryota</taxon>
        <taxon>Metazoa</taxon>
        <taxon>Chordata</taxon>
        <taxon>Craniata</taxon>
        <taxon>Vertebrata</taxon>
        <taxon>Euteleostomi</taxon>
        <taxon>Mammalia</taxon>
        <taxon>Eutheria</taxon>
        <taxon>Euarchontoglires</taxon>
        <taxon>Primates</taxon>
        <taxon>Haplorrhini</taxon>
        <taxon>Platyrrhini</taxon>
        <taxon>Cebidae</taxon>
        <taxon>Callitrichinae</taxon>
        <taxon>Saguinus</taxon>
    </lineage>
</organism>
<sequence>GRCPGPKVGSDGRGAPLSEAALPLAGPMETRDIRPRPLRGGMRARKRTARPGGPAGWEDGGGSPGRRRRGENPG</sequence>
<evidence type="ECO:0000313" key="2">
    <source>
        <dbReference type="EMBL" id="KAK2121949.1"/>
    </source>
</evidence>
<feature type="compositionally biased region" description="Gly residues" evidence="1">
    <location>
        <begin position="53"/>
        <end position="64"/>
    </location>
</feature>
<accession>A0ABQ9WJW5</accession>
<evidence type="ECO:0000313" key="3">
    <source>
        <dbReference type="Proteomes" id="UP001266305"/>
    </source>
</evidence>
<feature type="compositionally biased region" description="Basic residues" evidence="1">
    <location>
        <begin position="65"/>
        <end position="74"/>
    </location>
</feature>
<proteinExistence type="predicted"/>
<comment type="caution">
    <text evidence="2">The sequence shown here is derived from an EMBL/GenBank/DDBJ whole genome shotgun (WGS) entry which is preliminary data.</text>
</comment>